<reference evidence="1 2" key="1">
    <citation type="submission" date="2019-06" db="EMBL/GenBank/DDBJ databases">
        <title>Genome Sequence of the Brown Rot Fungal Pathogen Monilinia laxa.</title>
        <authorList>
            <person name="De Miccolis Angelini R.M."/>
            <person name="Landi L."/>
            <person name="Abate D."/>
            <person name="Pollastro S."/>
            <person name="Romanazzi G."/>
            <person name="Faretra F."/>
        </authorList>
    </citation>
    <scope>NUCLEOTIDE SEQUENCE [LARGE SCALE GENOMIC DNA]</scope>
    <source>
        <strain evidence="1 2">Mlax316</strain>
    </source>
</reference>
<dbReference type="AlphaFoldDB" id="A0A5N6KJA0"/>
<dbReference type="Proteomes" id="UP000326757">
    <property type="component" value="Unassembled WGS sequence"/>
</dbReference>
<dbReference type="EMBL" id="VIGI01000002">
    <property type="protein sequence ID" value="KAB8303782.1"/>
    <property type="molecule type" value="Genomic_DNA"/>
</dbReference>
<protein>
    <submittedName>
        <fullName evidence="1">Uncharacterized protein</fullName>
    </submittedName>
</protein>
<sequence length="66" mass="7403">MLLLFQLPSEHRESREKDMDVGIQFDYFALKCNIRGQKSPAACLHVGFFGGAQETPNSMVDVLAPF</sequence>
<evidence type="ECO:0000313" key="2">
    <source>
        <dbReference type="Proteomes" id="UP000326757"/>
    </source>
</evidence>
<name>A0A5N6KJA0_MONLA</name>
<comment type="caution">
    <text evidence="1">The sequence shown here is derived from an EMBL/GenBank/DDBJ whole genome shotgun (WGS) entry which is preliminary data.</text>
</comment>
<proteinExistence type="predicted"/>
<accession>A0A5N6KJA0</accession>
<gene>
    <name evidence="1" type="ORF">EYC80_005160</name>
</gene>
<evidence type="ECO:0000313" key="1">
    <source>
        <dbReference type="EMBL" id="KAB8303782.1"/>
    </source>
</evidence>
<organism evidence="1 2">
    <name type="scientific">Monilinia laxa</name>
    <name type="common">Brown rot fungus</name>
    <name type="synonym">Sclerotinia laxa</name>
    <dbReference type="NCBI Taxonomy" id="61186"/>
    <lineage>
        <taxon>Eukaryota</taxon>
        <taxon>Fungi</taxon>
        <taxon>Dikarya</taxon>
        <taxon>Ascomycota</taxon>
        <taxon>Pezizomycotina</taxon>
        <taxon>Leotiomycetes</taxon>
        <taxon>Helotiales</taxon>
        <taxon>Sclerotiniaceae</taxon>
        <taxon>Monilinia</taxon>
    </lineage>
</organism>
<keyword evidence="2" id="KW-1185">Reference proteome</keyword>